<dbReference type="EMBL" id="JACKSJ010000119">
    <property type="protein sequence ID" value="MCV7171287.1"/>
    <property type="molecule type" value="Genomic_DNA"/>
</dbReference>
<proteinExistence type="predicted"/>
<organism evidence="1 2">
    <name type="scientific">[Mycobacterium] manitobense</name>
    <dbReference type="NCBI Taxonomy" id="190147"/>
    <lineage>
        <taxon>Bacteria</taxon>
        <taxon>Bacillati</taxon>
        <taxon>Actinomycetota</taxon>
        <taxon>Actinomycetes</taxon>
        <taxon>Mycobacteriales</taxon>
        <taxon>Mycobacteriaceae</taxon>
        <taxon>Mycolicibacterium</taxon>
    </lineage>
</organism>
<comment type="caution">
    <text evidence="1">The sequence shown here is derived from an EMBL/GenBank/DDBJ whole genome shotgun (WGS) entry which is preliminary data.</text>
</comment>
<reference evidence="1" key="1">
    <citation type="submission" date="2020-07" db="EMBL/GenBank/DDBJ databases">
        <authorList>
            <person name="Pettersson B.M.F."/>
            <person name="Behra P.R.K."/>
            <person name="Ramesh M."/>
            <person name="Das S."/>
            <person name="Dasgupta S."/>
            <person name="Kirsebom L.A."/>
        </authorList>
    </citation>
    <scope>NUCLEOTIDE SEQUENCE</scope>
    <source>
        <strain evidence="1">DSM 44615</strain>
    </source>
</reference>
<keyword evidence="2" id="KW-1185">Reference proteome</keyword>
<accession>A0A9X3BXE6</accession>
<protein>
    <submittedName>
        <fullName evidence="1">Uncharacterized protein</fullName>
    </submittedName>
</protein>
<evidence type="ECO:0000313" key="2">
    <source>
        <dbReference type="Proteomes" id="UP001140293"/>
    </source>
</evidence>
<evidence type="ECO:0000313" key="1">
    <source>
        <dbReference type="EMBL" id="MCV7171287.1"/>
    </source>
</evidence>
<name>A0A9X3BXE6_9MYCO</name>
<dbReference type="Proteomes" id="UP001140293">
    <property type="component" value="Unassembled WGS sequence"/>
</dbReference>
<reference evidence="1" key="2">
    <citation type="journal article" date="2022" name="BMC Genomics">
        <title>Comparative genome analysis of mycobacteria focusing on tRNA and non-coding RNA.</title>
        <authorList>
            <person name="Behra P.R.K."/>
            <person name="Pettersson B.M.F."/>
            <person name="Ramesh M."/>
            <person name="Das S."/>
            <person name="Dasgupta S."/>
            <person name="Kirsebom L.A."/>
        </authorList>
    </citation>
    <scope>NUCLEOTIDE SEQUENCE</scope>
    <source>
        <strain evidence="1">DSM 44615</strain>
    </source>
</reference>
<sequence>MSHYAEMPGLSALYLEDSYVLDIVEAAGRLTFSMSAVLAPEHPAYHDPLPGEQYCYAHGALVFSDVAHTDWLERSTRRYVDATGETDLGNIDSLTSADGTYEVTGDWGRVRVRCAGPPRFTLRDAP</sequence>
<gene>
    <name evidence="1" type="ORF">H7I41_15335</name>
</gene>
<dbReference type="AlphaFoldDB" id="A0A9X3BXE6"/>
<dbReference type="RefSeq" id="WP_264013477.1">
    <property type="nucleotide sequence ID" value="NZ_JACKSJ010000119.1"/>
</dbReference>